<proteinExistence type="predicted"/>
<dbReference type="GO" id="GO:0005886">
    <property type="term" value="C:plasma membrane"/>
    <property type="evidence" value="ECO:0007669"/>
    <property type="project" value="TreeGrafter"/>
</dbReference>
<dbReference type="Gene3D" id="1.10.3080.10">
    <property type="entry name" value="Clc chloride channel"/>
    <property type="match status" value="1"/>
</dbReference>
<evidence type="ECO:0000256" key="5">
    <source>
        <dbReference type="ARBA" id="ARBA00023065"/>
    </source>
</evidence>
<gene>
    <name evidence="9" type="primary">Clcn3</name>
    <name evidence="9" type="ORF">SNAT2548_LOCUS9020</name>
</gene>
<evidence type="ECO:0000313" key="9">
    <source>
        <dbReference type="EMBL" id="CAE7227794.1"/>
    </source>
</evidence>
<reference evidence="9" key="1">
    <citation type="submission" date="2021-02" db="EMBL/GenBank/DDBJ databases">
        <authorList>
            <person name="Dougan E. K."/>
            <person name="Rhodes N."/>
            <person name="Thang M."/>
            <person name="Chan C."/>
        </authorList>
    </citation>
    <scope>NUCLEOTIDE SEQUENCE</scope>
</reference>
<evidence type="ECO:0000313" key="10">
    <source>
        <dbReference type="Proteomes" id="UP000604046"/>
    </source>
</evidence>
<name>A0A812KHW9_9DINO</name>
<dbReference type="PANTHER" id="PTHR45711:SF6">
    <property type="entry name" value="CHLORIDE CHANNEL PROTEIN"/>
    <property type="match status" value="1"/>
</dbReference>
<dbReference type="GO" id="GO:0005247">
    <property type="term" value="F:voltage-gated chloride channel activity"/>
    <property type="evidence" value="ECO:0007669"/>
    <property type="project" value="TreeGrafter"/>
</dbReference>
<feature type="transmembrane region" description="Helical" evidence="8">
    <location>
        <begin position="489"/>
        <end position="508"/>
    </location>
</feature>
<accession>A0A812KHW9</accession>
<organism evidence="9 10">
    <name type="scientific">Symbiodinium natans</name>
    <dbReference type="NCBI Taxonomy" id="878477"/>
    <lineage>
        <taxon>Eukaryota</taxon>
        <taxon>Sar</taxon>
        <taxon>Alveolata</taxon>
        <taxon>Dinophyceae</taxon>
        <taxon>Suessiales</taxon>
        <taxon>Symbiodiniaceae</taxon>
        <taxon>Symbiodinium</taxon>
    </lineage>
</organism>
<feature type="transmembrane region" description="Helical" evidence="8">
    <location>
        <begin position="314"/>
        <end position="335"/>
    </location>
</feature>
<keyword evidence="4 8" id="KW-1133">Transmembrane helix</keyword>
<dbReference type="Pfam" id="PF00654">
    <property type="entry name" value="Voltage_CLC"/>
    <property type="match status" value="1"/>
</dbReference>
<dbReference type="Proteomes" id="UP000604046">
    <property type="component" value="Unassembled WGS sequence"/>
</dbReference>
<dbReference type="InterPro" id="IPR014743">
    <property type="entry name" value="Cl-channel_core"/>
</dbReference>
<keyword evidence="7" id="KW-0868">Chloride</keyword>
<evidence type="ECO:0000256" key="3">
    <source>
        <dbReference type="ARBA" id="ARBA00022692"/>
    </source>
</evidence>
<dbReference type="EMBL" id="CAJNDS010000680">
    <property type="protein sequence ID" value="CAE7227794.1"/>
    <property type="molecule type" value="Genomic_DNA"/>
</dbReference>
<dbReference type="InterPro" id="IPR046342">
    <property type="entry name" value="CBS_dom_sf"/>
</dbReference>
<keyword evidence="2" id="KW-0813">Transport</keyword>
<keyword evidence="3 8" id="KW-0812">Transmembrane</keyword>
<dbReference type="OrthoDB" id="44789at2759"/>
<evidence type="ECO:0000256" key="1">
    <source>
        <dbReference type="ARBA" id="ARBA00004141"/>
    </source>
</evidence>
<protein>
    <submittedName>
        <fullName evidence="9">Clcn3 protein</fullName>
    </submittedName>
</protein>
<dbReference type="SUPFAM" id="SSF81340">
    <property type="entry name" value="Clc chloride channel"/>
    <property type="match status" value="1"/>
</dbReference>
<evidence type="ECO:0000256" key="6">
    <source>
        <dbReference type="ARBA" id="ARBA00023136"/>
    </source>
</evidence>
<feature type="transmembrane region" description="Helical" evidence="8">
    <location>
        <begin position="398"/>
        <end position="419"/>
    </location>
</feature>
<dbReference type="InterPro" id="IPR001807">
    <property type="entry name" value="ClC"/>
</dbReference>
<evidence type="ECO:0000256" key="2">
    <source>
        <dbReference type="ARBA" id="ARBA00022448"/>
    </source>
</evidence>
<dbReference type="Gene3D" id="3.10.580.10">
    <property type="entry name" value="CBS-domain"/>
    <property type="match status" value="1"/>
</dbReference>
<dbReference type="GO" id="GO:0005769">
    <property type="term" value="C:early endosome"/>
    <property type="evidence" value="ECO:0007669"/>
    <property type="project" value="TreeGrafter"/>
</dbReference>
<dbReference type="PANTHER" id="PTHR45711">
    <property type="entry name" value="CHLORIDE CHANNEL PROTEIN"/>
    <property type="match status" value="1"/>
</dbReference>
<dbReference type="PRINTS" id="PR00762">
    <property type="entry name" value="CLCHANNEL"/>
</dbReference>
<comment type="caution">
    <text evidence="9">The sequence shown here is derived from an EMBL/GenBank/DDBJ whole genome shotgun (WGS) entry which is preliminary data.</text>
</comment>
<dbReference type="GO" id="GO:0005794">
    <property type="term" value="C:Golgi apparatus"/>
    <property type="evidence" value="ECO:0007669"/>
    <property type="project" value="TreeGrafter"/>
</dbReference>
<keyword evidence="5" id="KW-0406">Ion transport</keyword>
<keyword evidence="6 8" id="KW-0472">Membrane</keyword>
<evidence type="ECO:0000256" key="7">
    <source>
        <dbReference type="ARBA" id="ARBA00023214"/>
    </source>
</evidence>
<feature type="transmembrane region" description="Helical" evidence="8">
    <location>
        <begin position="355"/>
        <end position="377"/>
    </location>
</feature>
<dbReference type="AlphaFoldDB" id="A0A812KHW9"/>
<keyword evidence="10" id="KW-1185">Reference proteome</keyword>
<feature type="transmembrane region" description="Helical" evidence="8">
    <location>
        <begin position="278"/>
        <end position="302"/>
    </location>
</feature>
<evidence type="ECO:0000256" key="4">
    <source>
        <dbReference type="ARBA" id="ARBA00022989"/>
    </source>
</evidence>
<dbReference type="SUPFAM" id="SSF54631">
    <property type="entry name" value="CBS-domain pair"/>
    <property type="match status" value="1"/>
</dbReference>
<sequence length="760" mass="82417">MACAESSPDLSPEVSPADRVDALYQFTPTKLGKSSEHEHFTQDSTFGASTAAAARCRSSNKAWRKRLVKSLQRPWRRQQLQPSWETVRTVELQEEERNLIAQQQAHGCCLSWCWAIQNWLLAASVGVVCFATYGVIEISVGALSSFRFGFCQAEPLRSEEHCPKGQWISWGANIIGFSASVCLGTWMATASAFIVSRFAPTASGSGIPEVKTILNGFVLPDVATFRTLLIKVPCLILAVASGLSLGHEGPMVHVAVCWANILSRLFPQFRNEGKRQQLFSAAVAAGVSSAFGTPVGGVLFSLEEVSSNFPSRTLLMAFVSSVVATLLLSVSDLTGTGHLTLYSVRYTVTCHPSDYVMFAVLGVAGGLVGALFNALNIRWCAFKAKPAFKRWIGPVQEASILAFVTLVSSWPLSLTRYLMAPTIHALFDTCSDEPGETVRSRLQAEFGLCTEDGYSNSFGDGLLTSLGFAAALRFCQMVLTIGSACPAGLFVPSLFIGACLGRCLALGLKALHAGTRLFPNKVDPGVYSMVGAASVLGGVSRMTISLVVIMLELTGGLDYVVPFMISVLLAKAVGDSLNEGIYDLQIVLKGYPFLHEELDVTFTERCCDVMETGLVKLDVKLRTRFLDIGVMVRAFTFRGFPVVDGDRFVGYVRRSALEDWLSRMELVRGQNEVVTMEDLVSIIDSTVMRMVPDAPLTQAHQVFKQLGCQRIFIVGSVPGGQQDLLRGILTKKSFLKFLQDGTVGAFCCRTSGRAAFCAEA</sequence>
<evidence type="ECO:0000256" key="8">
    <source>
        <dbReference type="SAM" id="Phobius"/>
    </source>
</evidence>
<comment type="subcellular location">
    <subcellularLocation>
        <location evidence="1">Membrane</location>
        <topology evidence="1">Multi-pass membrane protein</topology>
    </subcellularLocation>
</comment>